<comment type="caution">
    <text evidence="2">The sequence shown here is derived from an EMBL/GenBank/DDBJ whole genome shotgun (WGS) entry which is preliminary data.</text>
</comment>
<evidence type="ECO:0000256" key="1">
    <source>
        <dbReference type="SAM" id="SignalP"/>
    </source>
</evidence>
<accession>A0A137SZ05</accession>
<feature type="non-terminal residue" evidence="2">
    <location>
        <position position="1"/>
    </location>
</feature>
<evidence type="ECO:0000313" key="3">
    <source>
        <dbReference type="Proteomes" id="UP000070093"/>
    </source>
</evidence>
<dbReference type="STRING" id="28125.HMPREF3202_00847"/>
<dbReference type="eggNOG" id="COG4771">
    <property type="taxonomic scope" value="Bacteria"/>
</dbReference>
<dbReference type="EMBL" id="LTAG01000033">
    <property type="protein sequence ID" value="KXO17686.1"/>
    <property type="molecule type" value="Genomic_DNA"/>
</dbReference>
<dbReference type="PATRIC" id="fig|28125.4.peg.831"/>
<gene>
    <name evidence="2" type="ORF">HMPREF3202_00847</name>
</gene>
<dbReference type="SUPFAM" id="SSF56935">
    <property type="entry name" value="Porins"/>
    <property type="match status" value="1"/>
</dbReference>
<evidence type="ECO:0000313" key="2">
    <source>
        <dbReference type="EMBL" id="KXO17686.1"/>
    </source>
</evidence>
<feature type="signal peptide" evidence="1">
    <location>
        <begin position="1"/>
        <end position="41"/>
    </location>
</feature>
<evidence type="ECO:0008006" key="4">
    <source>
        <dbReference type="Google" id="ProtNLM"/>
    </source>
</evidence>
<feature type="chain" id="PRO_5007481147" description="Outer membrane protein beta-barrel domain-containing protein" evidence="1">
    <location>
        <begin position="42"/>
        <end position="798"/>
    </location>
</feature>
<organism evidence="2 3">
    <name type="scientific">Prevotella bivia</name>
    <dbReference type="NCBI Taxonomy" id="28125"/>
    <lineage>
        <taxon>Bacteria</taxon>
        <taxon>Pseudomonadati</taxon>
        <taxon>Bacteroidota</taxon>
        <taxon>Bacteroidia</taxon>
        <taxon>Bacteroidales</taxon>
        <taxon>Prevotellaceae</taxon>
        <taxon>Prevotella</taxon>
    </lineage>
</organism>
<dbReference type="Proteomes" id="UP000070093">
    <property type="component" value="Unassembled WGS sequence"/>
</dbReference>
<dbReference type="AlphaFoldDB" id="A0A137SZ05"/>
<proteinExistence type="predicted"/>
<reference evidence="2 3" key="1">
    <citation type="submission" date="2016-02" db="EMBL/GenBank/DDBJ databases">
        <authorList>
            <person name="Wen L."/>
            <person name="He K."/>
            <person name="Yang H."/>
        </authorList>
    </citation>
    <scope>NUCLEOTIDE SEQUENCE [LARGE SCALE GENOMIC DNA]</scope>
    <source>
        <strain evidence="2 3">GED7880</strain>
    </source>
</reference>
<protein>
    <recommendedName>
        <fullName evidence="4">Outer membrane protein beta-barrel domain-containing protein</fullName>
    </recommendedName>
</protein>
<keyword evidence="1" id="KW-0732">Signal</keyword>
<name>A0A137SZ05_9BACT</name>
<sequence>SYKNLCCGIKEIRKNNNFMNNRFLFLSISAIMLLTGNVCSAQVTGTIVNKEKQPVGDASVTLTCKGKPAKSISTSNKKGIFSVETKMLEGQDCILEIKHAAYAPYLLSLQKIPKAIELDTIRLEENVLEEVTVKADRFINKVDRKLLFPSQDIIKRSNSGYDLIDKVNLPGIYVDMANKKVEKRGSGSVPVFINEKRASQADVVALRPDEVVRIEYIDNPGVEFGLESPTAIINFVVKPRTKGMSIGFNLNDAVTTLNGQNYIYAQYNHRLSKWGIYYQNDFTNISRRHIDQTDTYTLADGNLHEIRREGMNTKLAYANHDFGITYDLTKKGQYTFMAQVSSHFYNSPNRGHRQRIFETGKPTYYALTEPTEHYFSPIIDLFFRRYFKKNRTLTFNLVGTMYDTKYGYSFKTFDNEDFDLPTSQYGYDTDGKRYSLIGDVKYSQPLGRSRWTSGISHLQGYTKNKYTGTSDIINDMHNSSTYLYSQISGTFSNLRYLVGIGGSYQYYSQGTQSYHYFLLRPSLSLSYPFLGKGNIRYVFNISPNAPSLANLSNNRQQFNEYEYHVGNPNLKSYSRYTQTLTLSYEHKYFYIENTTGHTYSRKPILEEITRNSDANGRTWFDFGYEQQKSAADFWNYTNLQLYVIPNVLTLDGGFSYLLSRYVGNNYTHNFHRLWGYVGSKLFLGKWNFRASWSAKERNFNGESENTTGQNIEAQVNYKLTQNLSIGLYGSHLFLKNGSTFGEATHSQFVKKDLTVYIPEWGNMISLNLTWNLSRGRKYQSDQKGVWNRDSETGIFRGK</sequence>